<dbReference type="GO" id="GO:0016787">
    <property type="term" value="F:hydrolase activity"/>
    <property type="evidence" value="ECO:0007669"/>
    <property type="project" value="UniProtKB-KW"/>
</dbReference>
<sequence length="210" mass="24324">MLLLAHTGITLGVFDLCRRIYSRISSHPEKKKKKLVYIAKSSPTLFESSPNPDPLKNPEKRHIDYRFILLGSIFPDMVDRPLVMLIFSVIFTTGKIYTHTLLVNLVLLFMGMYLLKRKGANFLAFSLASCFHLVLDEMWLDLQTLLWPLYGWGFPKQDISHWWGHILQGLFTNPWVYLPEIIGAVILLGFGIVLAKRRMMKEFLFRGKLP</sequence>
<dbReference type="EMBL" id="QMPZ01000237">
    <property type="protein sequence ID" value="RLE06678.1"/>
    <property type="molecule type" value="Genomic_DNA"/>
</dbReference>
<keyword evidence="1" id="KW-0812">Transmembrane</keyword>
<evidence type="ECO:0000313" key="3">
    <source>
        <dbReference type="Proteomes" id="UP000279422"/>
    </source>
</evidence>
<keyword evidence="1" id="KW-1133">Transmembrane helix</keyword>
<feature type="transmembrane region" description="Helical" evidence="1">
    <location>
        <begin position="122"/>
        <end position="140"/>
    </location>
</feature>
<dbReference type="Proteomes" id="UP000279422">
    <property type="component" value="Unassembled WGS sequence"/>
</dbReference>
<dbReference type="AlphaFoldDB" id="A0A497E0Y2"/>
<evidence type="ECO:0000256" key="1">
    <source>
        <dbReference type="SAM" id="Phobius"/>
    </source>
</evidence>
<proteinExistence type="predicted"/>
<name>A0A497E0Y2_UNCAE</name>
<feature type="transmembrane region" description="Helical" evidence="1">
    <location>
        <begin position="175"/>
        <end position="195"/>
    </location>
</feature>
<keyword evidence="2" id="KW-0378">Hydrolase</keyword>
<organism evidence="2 3">
    <name type="scientific">Aerophobetes bacterium</name>
    <dbReference type="NCBI Taxonomy" id="2030807"/>
    <lineage>
        <taxon>Bacteria</taxon>
        <taxon>Candidatus Aerophobota</taxon>
    </lineage>
</organism>
<gene>
    <name evidence="2" type="ORF">DRJ00_09350</name>
</gene>
<keyword evidence="1" id="KW-0472">Membrane</keyword>
<comment type="caution">
    <text evidence="2">The sequence shown here is derived from an EMBL/GenBank/DDBJ whole genome shotgun (WGS) entry which is preliminary data.</text>
</comment>
<dbReference type="InterPro" id="IPR007404">
    <property type="entry name" value="YdjM-like"/>
</dbReference>
<reference evidence="2 3" key="1">
    <citation type="submission" date="2018-06" db="EMBL/GenBank/DDBJ databases">
        <title>Extensive metabolic versatility and redundancy in microbially diverse, dynamic hydrothermal sediments.</title>
        <authorList>
            <person name="Dombrowski N."/>
            <person name="Teske A."/>
            <person name="Baker B.J."/>
        </authorList>
    </citation>
    <scope>NUCLEOTIDE SEQUENCE [LARGE SCALE GENOMIC DNA]</scope>
    <source>
        <strain evidence="2">B47_G16</strain>
    </source>
</reference>
<feature type="transmembrane region" description="Helical" evidence="1">
    <location>
        <begin position="96"/>
        <end position="115"/>
    </location>
</feature>
<dbReference type="Pfam" id="PF04307">
    <property type="entry name" value="YdjM"/>
    <property type="match status" value="1"/>
</dbReference>
<protein>
    <submittedName>
        <fullName evidence="2">Metal-dependent hydrolase</fullName>
    </submittedName>
</protein>
<accession>A0A497E0Y2</accession>
<evidence type="ECO:0000313" key="2">
    <source>
        <dbReference type="EMBL" id="RLE06678.1"/>
    </source>
</evidence>